<gene>
    <name evidence="2" type="ORF">HMPREF9450_01950</name>
</gene>
<sequence>MAKKNQSDSQNAQTPFENLGELIASKEARTLVVVDHLEKEARVVSGMDEKKPDNPFSYVAPKPENKAAFLN</sequence>
<dbReference type="GeneID" id="92815024"/>
<accession>G5HBD5</accession>
<feature type="region of interest" description="Disordered" evidence="1">
    <location>
        <begin position="45"/>
        <end position="71"/>
    </location>
</feature>
<organism evidence="2 3">
    <name type="scientific">Alistipes indistinctus YIT 12060</name>
    <dbReference type="NCBI Taxonomy" id="742725"/>
    <lineage>
        <taxon>Bacteria</taxon>
        <taxon>Pseudomonadati</taxon>
        <taxon>Bacteroidota</taxon>
        <taxon>Bacteroidia</taxon>
        <taxon>Bacteroidales</taxon>
        <taxon>Rikenellaceae</taxon>
        <taxon>Alistipes</taxon>
    </lineage>
</organism>
<dbReference type="RefSeq" id="WP_009134756.1">
    <property type="nucleotide sequence ID" value="NZ_CP102250.1"/>
</dbReference>
<dbReference type="EMBL" id="ADLD01000013">
    <property type="protein sequence ID" value="EHB91901.1"/>
    <property type="molecule type" value="Genomic_DNA"/>
</dbReference>
<evidence type="ECO:0000313" key="2">
    <source>
        <dbReference type="EMBL" id="EHB91901.1"/>
    </source>
</evidence>
<evidence type="ECO:0000256" key="1">
    <source>
        <dbReference type="SAM" id="MobiDB-lite"/>
    </source>
</evidence>
<evidence type="ECO:0000313" key="3">
    <source>
        <dbReference type="Proteomes" id="UP000006008"/>
    </source>
</evidence>
<dbReference type="STRING" id="742725.HMPREF9450_01950"/>
<comment type="caution">
    <text evidence="2">The sequence shown here is derived from an EMBL/GenBank/DDBJ whole genome shotgun (WGS) entry which is preliminary data.</text>
</comment>
<reference evidence="2 3" key="1">
    <citation type="submission" date="2011-08" db="EMBL/GenBank/DDBJ databases">
        <title>The Genome Sequence of Alistipes indistinctus YIT 12060.</title>
        <authorList>
            <consortium name="The Broad Institute Genome Sequencing Platform"/>
            <person name="Earl A."/>
            <person name="Ward D."/>
            <person name="Feldgarden M."/>
            <person name="Gevers D."/>
            <person name="Morotomi M."/>
            <person name="Young S.K."/>
            <person name="Zeng Q."/>
            <person name="Gargeya S."/>
            <person name="Fitzgerald M."/>
            <person name="Haas B."/>
            <person name="Abouelleil A."/>
            <person name="Alvarado L."/>
            <person name="Arachchi H.M."/>
            <person name="Berlin A."/>
            <person name="Brown A."/>
            <person name="Chapman S.B."/>
            <person name="Chen Z."/>
            <person name="Dunbar C."/>
            <person name="Freedman E."/>
            <person name="Gearin G."/>
            <person name="Gellesch M."/>
            <person name="Goldberg J."/>
            <person name="Griggs A."/>
            <person name="Gujja S."/>
            <person name="Heiman D."/>
            <person name="Howarth C."/>
            <person name="Larson L."/>
            <person name="Lui A."/>
            <person name="MacDonald P.J.P."/>
            <person name="Montmayeur A."/>
            <person name="Murphy C."/>
            <person name="Neiman D."/>
            <person name="Pearson M."/>
            <person name="Priest M."/>
            <person name="Roberts A."/>
            <person name="Saif S."/>
            <person name="Shea T."/>
            <person name="Shenoy N."/>
            <person name="Sisk P."/>
            <person name="Stolte C."/>
            <person name="Sykes S."/>
            <person name="Wortman J."/>
            <person name="Nusbaum C."/>
            <person name="Birren B."/>
        </authorList>
    </citation>
    <scope>NUCLEOTIDE SEQUENCE [LARGE SCALE GENOMIC DNA]</scope>
    <source>
        <strain evidence="2 3">YIT 12060</strain>
    </source>
</reference>
<proteinExistence type="predicted"/>
<dbReference type="PATRIC" id="fig|742725.3.peg.2046"/>
<name>G5HBD5_9BACT</name>
<dbReference type="HOGENOM" id="CLU_2731019_0_0_10"/>
<protein>
    <submittedName>
        <fullName evidence="2">Uncharacterized protein</fullName>
    </submittedName>
</protein>
<keyword evidence="3" id="KW-1185">Reference proteome</keyword>
<dbReference type="Proteomes" id="UP000006008">
    <property type="component" value="Unassembled WGS sequence"/>
</dbReference>
<dbReference type="AlphaFoldDB" id="G5HBD5"/>